<dbReference type="Gene3D" id="3.30.565.10">
    <property type="entry name" value="Histidine kinase-like ATPase, C-terminal domain"/>
    <property type="match status" value="1"/>
</dbReference>
<dbReference type="EMBL" id="LN483142">
    <property type="protein sequence ID" value="CED83474.1"/>
    <property type="molecule type" value="Genomic_DNA"/>
</dbReference>
<evidence type="ECO:0000256" key="1">
    <source>
        <dbReference type="ARBA" id="ARBA00022553"/>
    </source>
</evidence>
<dbReference type="Pfam" id="PF00512">
    <property type="entry name" value="HisKA"/>
    <property type="match status" value="1"/>
</dbReference>
<dbReference type="InterPro" id="IPR003661">
    <property type="entry name" value="HisK_dim/P_dom"/>
</dbReference>
<dbReference type="SMART" id="SM00448">
    <property type="entry name" value="REC"/>
    <property type="match status" value="1"/>
</dbReference>
<dbReference type="CDD" id="cd00082">
    <property type="entry name" value="HisKA"/>
    <property type="match status" value="1"/>
</dbReference>
<dbReference type="PROSITE" id="PS50110">
    <property type="entry name" value="RESPONSE_REGULATORY"/>
    <property type="match status" value="1"/>
</dbReference>
<sequence length="1064" mass="118327">MSTVEGDVDPAASNMFYPDFSNLTLLPYLACHPHPSFVLPSPRPSLVSLWTNPAASAASLGKDLETILSPLDQARMKSLILAHDQDLDGVISADKDHTTNQAMADAISIPSVRAPSSIESYNSFQDGNNSMDGNEMDITVRLPLWGRKRSYKVLLVSSSHPSFLILHLHPISRPNSHKPKPKANENHSSSVNPVAWEDLQQLTGDEITSRIEVGQGYSSDGNDAHTPMAEEHHKLLTESSILMDSWLAQDAQVPAPPTLVINEKSKKKLEEFDWANHPLGPRDKWPVPLVTTVNMLLSITDSSYIWWSYGDDWIIINNDAYGQDLNENHFGSFASVAWADEVQTGVSKSDDTFFLNGMEKHLTWKWTPIVSGDGECHGIMVTTHDSTGKVLNERWQQTSREIVRRLTPARTISEFCGSLMKSLEINERDFPYAFLYQLRSETASGEKTDISVEANLTLAGSVGIPLDHPVLPRSTFIKTSLDKNSENRDLTPWKFKEAIEAAFHSDEPISLPDVHVNIPEEIRYRSYGDETKQAVIMKIANNEERRGKIFFLVIGLNTRRPLDSAYKARIDDLRLQLISNLTIITSFESHMDRELQLQSIEKAKSLFFSSVSHELRTPLQLISGPISDLEAGESDPKKKASFSMIQRNSTRLARLVDSLMDFSRIEGGRMSGRFIPINFSLTTIELSEMFRSAIERARITYVVDCEVESGARPVYVDKELYEKIVFNILGNAFKYTLRGSITVRVSHHPSEVELCVTDTGVGIPKQDLPRVTERFFRVTCTARSHEGTGMGLALCSDLVHLHSGRLQIDSETEEESPTGESGTTVSVFLPYGKSHLPASQTSEEIDSSINLSSTYSKWIVDEAVRWSNSRNGTSASVSESGLSASESSGRADSLYWNKSSDLVLIVDDSSDMRQYMNQIFSSFCKVITARDGEEALALARSAKPNLILSDISMPKLDGYGLLRALRKENPDEDDIDLALIPVILISARAGDEERVSGLLAGAEDYLSKPFSAKELIARAHLQLQLGKSRLELERNFREQSAATKLLSDASPVGISRWNADGEIM</sequence>
<dbReference type="CDD" id="cd00156">
    <property type="entry name" value="REC"/>
    <property type="match status" value="1"/>
</dbReference>
<dbReference type="Pfam" id="PF00072">
    <property type="entry name" value="Response_reg"/>
    <property type="match status" value="1"/>
</dbReference>
<dbReference type="PROSITE" id="PS50109">
    <property type="entry name" value="HIS_KIN"/>
    <property type="match status" value="1"/>
</dbReference>
<dbReference type="PANTHER" id="PTHR43547:SF2">
    <property type="entry name" value="HYBRID SIGNAL TRANSDUCTION HISTIDINE KINASE C"/>
    <property type="match status" value="1"/>
</dbReference>
<dbReference type="SUPFAM" id="SSF47384">
    <property type="entry name" value="Homodimeric domain of signal transducing histidine kinase"/>
    <property type="match status" value="1"/>
</dbReference>
<dbReference type="SUPFAM" id="SSF55874">
    <property type="entry name" value="ATPase domain of HSP90 chaperone/DNA topoisomerase II/histidine kinase"/>
    <property type="match status" value="1"/>
</dbReference>
<dbReference type="InterPro" id="IPR003594">
    <property type="entry name" value="HATPase_dom"/>
</dbReference>
<dbReference type="SMART" id="SM00387">
    <property type="entry name" value="HATPase_c"/>
    <property type="match status" value="1"/>
</dbReference>
<dbReference type="InterPro" id="IPR001789">
    <property type="entry name" value="Sig_transdc_resp-reg_receiver"/>
</dbReference>
<dbReference type="InterPro" id="IPR036097">
    <property type="entry name" value="HisK_dim/P_sf"/>
</dbReference>
<evidence type="ECO:0000313" key="5">
    <source>
        <dbReference type="EMBL" id="CED83474.1"/>
    </source>
</evidence>
<dbReference type="AlphaFoldDB" id="A0A0F7SS39"/>
<dbReference type="Gene3D" id="3.40.50.2300">
    <property type="match status" value="1"/>
</dbReference>
<dbReference type="Gene3D" id="1.10.287.130">
    <property type="match status" value="1"/>
</dbReference>
<keyword evidence="5" id="KW-0418">Kinase</keyword>
<feature type="modified residue" description="4-aspartylphosphate" evidence="2">
    <location>
        <position position="950"/>
    </location>
</feature>
<protein>
    <submittedName>
        <fullName evidence="5">Multi-sensor signal transduction histidine kinase</fullName>
    </submittedName>
</protein>
<dbReference type="Pfam" id="PF02518">
    <property type="entry name" value="HATPase_c"/>
    <property type="match status" value="1"/>
</dbReference>
<dbReference type="InterPro" id="IPR005467">
    <property type="entry name" value="His_kinase_dom"/>
</dbReference>
<dbReference type="InterPro" id="IPR011006">
    <property type="entry name" value="CheY-like_superfamily"/>
</dbReference>
<dbReference type="InterPro" id="IPR036890">
    <property type="entry name" value="HATPase_C_sf"/>
</dbReference>
<dbReference type="GO" id="GO:0000155">
    <property type="term" value="F:phosphorelay sensor kinase activity"/>
    <property type="evidence" value="ECO:0007669"/>
    <property type="project" value="InterPro"/>
</dbReference>
<feature type="domain" description="Response regulatory" evidence="4">
    <location>
        <begin position="902"/>
        <end position="1023"/>
    </location>
</feature>
<proteinExistence type="predicted"/>
<name>A0A0F7SS39_PHARH</name>
<feature type="domain" description="Histidine kinase" evidence="3">
    <location>
        <begin position="610"/>
        <end position="833"/>
    </location>
</feature>
<evidence type="ECO:0000259" key="4">
    <source>
        <dbReference type="PROSITE" id="PS50110"/>
    </source>
</evidence>
<dbReference type="SMART" id="SM00388">
    <property type="entry name" value="HisKA"/>
    <property type="match status" value="1"/>
</dbReference>
<dbReference type="SUPFAM" id="SSF52172">
    <property type="entry name" value="CheY-like"/>
    <property type="match status" value="1"/>
</dbReference>
<organism evidence="5">
    <name type="scientific">Phaffia rhodozyma</name>
    <name type="common">Yeast</name>
    <name type="synonym">Xanthophyllomyces dendrorhous</name>
    <dbReference type="NCBI Taxonomy" id="264483"/>
    <lineage>
        <taxon>Eukaryota</taxon>
        <taxon>Fungi</taxon>
        <taxon>Dikarya</taxon>
        <taxon>Basidiomycota</taxon>
        <taxon>Agaricomycotina</taxon>
        <taxon>Tremellomycetes</taxon>
        <taxon>Cystofilobasidiales</taxon>
        <taxon>Mrakiaceae</taxon>
        <taxon>Phaffia</taxon>
    </lineage>
</organism>
<dbReference type="CDD" id="cd00075">
    <property type="entry name" value="HATPase"/>
    <property type="match status" value="1"/>
</dbReference>
<reference evidence="5" key="1">
    <citation type="submission" date="2014-08" db="EMBL/GenBank/DDBJ databases">
        <authorList>
            <person name="Sharma Rahul"/>
            <person name="Thines Marco"/>
        </authorList>
    </citation>
    <scope>NUCLEOTIDE SEQUENCE</scope>
</reference>
<evidence type="ECO:0000259" key="3">
    <source>
        <dbReference type="PROSITE" id="PS50109"/>
    </source>
</evidence>
<dbReference type="PRINTS" id="PR00344">
    <property type="entry name" value="BCTRLSENSOR"/>
</dbReference>
<dbReference type="PANTHER" id="PTHR43547">
    <property type="entry name" value="TWO-COMPONENT HISTIDINE KINASE"/>
    <property type="match status" value="1"/>
</dbReference>
<keyword evidence="5" id="KW-0808">Transferase</keyword>
<accession>A0A0F7SS39</accession>
<evidence type="ECO:0000256" key="2">
    <source>
        <dbReference type="PROSITE-ProRule" id="PRU00169"/>
    </source>
</evidence>
<dbReference type="InterPro" id="IPR004358">
    <property type="entry name" value="Sig_transdc_His_kin-like_C"/>
</dbReference>
<keyword evidence="1 2" id="KW-0597">Phosphoprotein</keyword>